<name>A0A0H3BK42_TREPS</name>
<dbReference type="EMBL" id="CP000805">
    <property type="protein sequence ID" value="ACD70675.1"/>
    <property type="molecule type" value="Genomic_DNA"/>
</dbReference>
<dbReference type="RefSeq" id="WP_010881697.1">
    <property type="nucleotide sequence ID" value="NC_010741.1"/>
</dbReference>
<dbReference type="GO" id="GO:0030288">
    <property type="term" value="C:outer membrane-bounded periplasmic space"/>
    <property type="evidence" value="ECO:0007669"/>
    <property type="project" value="InterPro"/>
</dbReference>
<gene>
    <name evidence="6" type="primary">flaA1</name>
    <name evidence="6" type="ordered locus">TPASS_0249</name>
</gene>
<dbReference type="GO" id="GO:0071973">
    <property type="term" value="P:bacterial-type flagellum-dependent cell motility"/>
    <property type="evidence" value="ECO:0007669"/>
    <property type="project" value="InterPro"/>
</dbReference>
<reference evidence="6 7" key="1">
    <citation type="journal article" date="2008" name="BMC Microbiol.">
        <title>Complete genome sequence of Treponema pallidum ssp. pallidum strain SS14 determined with oligonucleotide arrays.</title>
        <authorList>
            <person name="Matejkova P."/>
            <person name="Strouhal M."/>
            <person name="Smajs D."/>
            <person name="Norris S.J."/>
            <person name="Palzkill T."/>
            <person name="Petrosino J.F."/>
            <person name="Sodergren E."/>
            <person name="Norton J.E."/>
            <person name="Singh J."/>
            <person name="Richmond T.A."/>
            <person name="Molla M.N."/>
            <person name="Albert T.J."/>
            <person name="Weinstock G.M."/>
        </authorList>
    </citation>
    <scope>NUCLEOTIDE SEQUENCE [LARGE SCALE GENOMIC DNA]</scope>
    <source>
        <strain evidence="6 7">SS14</strain>
    </source>
</reference>
<dbReference type="AlphaFoldDB" id="A0A0H3BK42"/>
<keyword evidence="2 4" id="KW-0574">Periplasm</keyword>
<feature type="chain" id="PRO_5002605075" description="Flagellar filament outer layer protein" evidence="5">
    <location>
        <begin position="21"/>
        <end position="350"/>
    </location>
</feature>
<dbReference type="PIRSF" id="PIRSF002892">
    <property type="entry name" value="Flagellin_A"/>
    <property type="match status" value="1"/>
</dbReference>
<keyword evidence="5" id="KW-0732">Signal</keyword>
<evidence type="ECO:0000256" key="3">
    <source>
        <dbReference type="ARBA" id="ARBA00023143"/>
    </source>
</evidence>
<dbReference type="InterPro" id="IPR006714">
    <property type="entry name" value="FlaA"/>
</dbReference>
<keyword evidence="6" id="KW-0966">Cell projection</keyword>
<evidence type="ECO:0000256" key="1">
    <source>
        <dbReference type="ARBA" id="ARBA00004631"/>
    </source>
</evidence>
<proteinExistence type="predicted"/>
<organism evidence="6 7">
    <name type="scientific">Treponema pallidum subsp. pallidum (strain SS14)</name>
    <dbReference type="NCBI Taxonomy" id="455434"/>
    <lineage>
        <taxon>Bacteria</taxon>
        <taxon>Pseudomonadati</taxon>
        <taxon>Spirochaetota</taxon>
        <taxon>Spirochaetia</taxon>
        <taxon>Spirochaetales</taxon>
        <taxon>Treponemataceae</taxon>
        <taxon>Treponema</taxon>
    </lineage>
</organism>
<dbReference type="Proteomes" id="UP000001202">
    <property type="component" value="Chromosome"/>
</dbReference>
<keyword evidence="6" id="KW-0969">Cilium</keyword>
<keyword evidence="3 4" id="KW-0975">Bacterial flagellum</keyword>
<evidence type="ECO:0000256" key="2">
    <source>
        <dbReference type="ARBA" id="ARBA00022764"/>
    </source>
</evidence>
<evidence type="ECO:0000256" key="4">
    <source>
        <dbReference type="PIRNR" id="PIRNR002892"/>
    </source>
</evidence>
<protein>
    <recommendedName>
        <fullName evidence="4">Flagellar filament outer layer protein</fullName>
    </recommendedName>
</protein>
<dbReference type="PATRIC" id="fig|455434.6.peg.254"/>
<accession>A0A0H3BK42</accession>
<evidence type="ECO:0000256" key="5">
    <source>
        <dbReference type="SAM" id="SignalP"/>
    </source>
</evidence>
<dbReference type="Pfam" id="PF04620">
    <property type="entry name" value="FlaA"/>
    <property type="match status" value="1"/>
</dbReference>
<sequence length="350" mass="38857">MKKAVVLSAVALLSGVCAVADESVLIDFAKLNADIMADKSGGMTHNRRTVLDYASLADTSYTDEQKALMRSSLAVAQWEVVLNSSARNPVAHAASRVIEAPVSEGAKSFAGERVLGVRVLFPTWDSNANAMIKPAFVIPAYEVMAQVDDQGNVQAPTEEEKASGKGRFEDGYGVVKNVGVLKSIAVNTYGMNYPHGLYVMMRDQDGEVHRYFMGYLLFDSWKELVWNNPSYISDVRSREVRLYPVYPASTPHVVFEGFMVTRDAAHAGGDYVGYFKDVKIIYDKAVLSTVRDFADEDLWGIQARREAERKRVEVARFGQQQVLRYIEQEKLATEVGFTPSGGAQRQEEQQ</sequence>
<comment type="function">
    <text evidence="4">Component of the outer layer of the flagella.</text>
</comment>
<dbReference type="GO" id="GO:0055040">
    <property type="term" value="C:periplasmic flagellum"/>
    <property type="evidence" value="ECO:0007669"/>
    <property type="project" value="UniProtKB-SubCell"/>
</dbReference>
<dbReference type="InterPro" id="IPR016369">
    <property type="entry name" value="FlaA_Spirochaetes"/>
</dbReference>
<evidence type="ECO:0000313" key="7">
    <source>
        <dbReference type="Proteomes" id="UP000001202"/>
    </source>
</evidence>
<comment type="subcellular location">
    <subcellularLocation>
        <location evidence="1 4">Periplasmic flagellum</location>
    </subcellularLocation>
</comment>
<dbReference type="KEGG" id="tpp:TPASS_0249"/>
<keyword evidence="6" id="KW-0282">Flagellum</keyword>
<dbReference type="GeneID" id="93876041"/>
<feature type="signal peptide" evidence="5">
    <location>
        <begin position="1"/>
        <end position="20"/>
    </location>
</feature>
<evidence type="ECO:0000313" key="6">
    <source>
        <dbReference type="EMBL" id="ACD70675.1"/>
    </source>
</evidence>